<dbReference type="AlphaFoldDB" id="A0A4T0CAL6"/>
<feature type="region of interest" description="Disordered" evidence="1">
    <location>
        <begin position="336"/>
        <end position="634"/>
    </location>
</feature>
<reference evidence="2 3" key="1">
    <citation type="submission" date="2018-10" db="EMBL/GenBank/DDBJ databases">
        <title>Fifty Aureobasidium pullulans genomes reveal a recombining polyextremotolerant generalist.</title>
        <authorList>
            <person name="Gostincar C."/>
            <person name="Turk M."/>
            <person name="Zajc J."/>
            <person name="Gunde-Cimerman N."/>
        </authorList>
    </citation>
    <scope>NUCLEOTIDE SEQUENCE [LARGE SCALE GENOMIC DNA]</scope>
    <source>
        <strain evidence="2 3">EXF-1645</strain>
    </source>
</reference>
<protein>
    <submittedName>
        <fullName evidence="2">Uncharacterized protein</fullName>
    </submittedName>
</protein>
<feature type="compositionally biased region" description="Polar residues" evidence="1">
    <location>
        <begin position="511"/>
        <end position="521"/>
    </location>
</feature>
<proteinExistence type="predicted"/>
<feature type="compositionally biased region" description="Pro residues" evidence="1">
    <location>
        <begin position="170"/>
        <end position="180"/>
    </location>
</feature>
<feature type="compositionally biased region" description="Basic residues" evidence="1">
    <location>
        <begin position="435"/>
        <end position="454"/>
    </location>
</feature>
<feature type="region of interest" description="Disordered" evidence="1">
    <location>
        <begin position="163"/>
        <end position="193"/>
    </location>
</feature>
<evidence type="ECO:0000256" key="1">
    <source>
        <dbReference type="SAM" id="MobiDB-lite"/>
    </source>
</evidence>
<feature type="compositionally biased region" description="Polar residues" evidence="1">
    <location>
        <begin position="354"/>
        <end position="374"/>
    </location>
</feature>
<name>A0A4T0CAL6_AURPU</name>
<feature type="compositionally biased region" description="Low complexity" evidence="1">
    <location>
        <begin position="424"/>
        <end position="433"/>
    </location>
</feature>
<evidence type="ECO:0000313" key="3">
    <source>
        <dbReference type="Proteomes" id="UP000308724"/>
    </source>
</evidence>
<sequence length="634" mass="71095">MSIGSFWSHVIAKYQLEDYVECSSKETPHLEEEEAAPVGRRPRISRTFAQERTFQRAITWLARADCIKSFAKPAPATSLAEWDQSHADQVPLTYASSGKRNLRSELVREHIWPMASRCSMRKIRWIWIYHNKDCHDLAPYAFSERKTPYWEYKDVTLPVPMQAETESTPQDPPTHNPPNQMPQENPKPGSSTDFAVVIKDEPDMRVVKQERETAANVCGMEAANESLSAVQPFHIPQPGFPGIQTNLSEPQAGSLGLREDRILDTDSRPRQLILEEMAPIVSRYYELWAKLKSIHALEQIQKDVVQQPFPLQSLNMPAPMPGHQWHEHMNALGQSALPFLPPHPDPQPLYSPNIPMTNAVSPQVGHSRSRQTVGTVEHRTAPCSDTDGSDDSDGCPDPVELLDNGNSSVRSCSSCDDDDDDEVSSSAPKQSSSTAKRRDKQIKDKHHGAKKRSHGDKSPDRVNTNAPRHVKKKSIQERSVQSDGCTSLNNNAGKLKRKREDVASGVEGNSDDNSSSDAETSQQRKKGSAKVDERPSASSKRKTEERKVYSKSENVITSKETPKKKKKEKSSHNREHSQQHPKSKSPAVSRTKAKSEPPKPVKTEKHKPKKSKRADGREAYDSVHPDRRSLIESS</sequence>
<organism evidence="2 3">
    <name type="scientific">Aureobasidium pullulans</name>
    <name type="common">Black yeast</name>
    <name type="synonym">Pullularia pullulans</name>
    <dbReference type="NCBI Taxonomy" id="5580"/>
    <lineage>
        <taxon>Eukaryota</taxon>
        <taxon>Fungi</taxon>
        <taxon>Dikarya</taxon>
        <taxon>Ascomycota</taxon>
        <taxon>Pezizomycotina</taxon>
        <taxon>Dothideomycetes</taxon>
        <taxon>Dothideomycetidae</taxon>
        <taxon>Dothideales</taxon>
        <taxon>Saccotheciaceae</taxon>
        <taxon>Aureobasidium</taxon>
    </lineage>
</organism>
<feature type="compositionally biased region" description="Polar residues" evidence="1">
    <location>
        <begin position="477"/>
        <end position="492"/>
    </location>
</feature>
<feature type="compositionally biased region" description="Basic and acidic residues" evidence="1">
    <location>
        <begin position="529"/>
        <end position="550"/>
    </location>
</feature>
<dbReference type="Proteomes" id="UP000308724">
    <property type="component" value="Unassembled WGS sequence"/>
</dbReference>
<comment type="caution">
    <text evidence="2">The sequence shown here is derived from an EMBL/GenBank/DDBJ whole genome shotgun (WGS) entry which is preliminary data.</text>
</comment>
<gene>
    <name evidence="2" type="ORF">D6C78_00706</name>
</gene>
<feature type="compositionally biased region" description="Pro residues" evidence="1">
    <location>
        <begin position="339"/>
        <end position="349"/>
    </location>
</feature>
<feature type="compositionally biased region" description="Basic and acidic residues" evidence="1">
    <location>
        <begin position="593"/>
        <end position="603"/>
    </location>
</feature>
<evidence type="ECO:0000313" key="2">
    <source>
        <dbReference type="EMBL" id="TIA42925.1"/>
    </source>
</evidence>
<accession>A0A4T0CAL6</accession>
<dbReference type="EMBL" id="QZBZ01000007">
    <property type="protein sequence ID" value="TIA42925.1"/>
    <property type="molecule type" value="Genomic_DNA"/>
</dbReference>
<feature type="compositionally biased region" description="Basic and acidic residues" evidence="1">
    <location>
        <begin position="613"/>
        <end position="634"/>
    </location>
</feature>
<feature type="compositionally biased region" description="Polar residues" evidence="1">
    <location>
        <begin position="181"/>
        <end position="193"/>
    </location>
</feature>